<dbReference type="PANTHER" id="PTHR41521:SF4">
    <property type="entry name" value="BLR0684 PROTEIN"/>
    <property type="match status" value="1"/>
</dbReference>
<dbReference type="RefSeq" id="WP_397714100.1">
    <property type="nucleotide sequence ID" value="NZ_JBIRGN010000004.1"/>
</dbReference>
<organism evidence="2 3">
    <name type="scientific">Streptomyces longisporoflavus</name>
    <dbReference type="NCBI Taxonomy" id="28044"/>
    <lineage>
        <taxon>Bacteria</taxon>
        <taxon>Bacillati</taxon>
        <taxon>Actinomycetota</taxon>
        <taxon>Actinomycetes</taxon>
        <taxon>Kitasatosporales</taxon>
        <taxon>Streptomycetaceae</taxon>
        <taxon>Streptomyces</taxon>
    </lineage>
</organism>
<dbReference type="InterPro" id="IPR010753">
    <property type="entry name" value="DUF1330"/>
</dbReference>
<dbReference type="PANTHER" id="PTHR41521">
    <property type="match status" value="1"/>
</dbReference>
<dbReference type="Pfam" id="PF07045">
    <property type="entry name" value="DUF1330"/>
    <property type="match status" value="1"/>
</dbReference>
<dbReference type="SUPFAM" id="SSF54909">
    <property type="entry name" value="Dimeric alpha+beta barrel"/>
    <property type="match status" value="1"/>
</dbReference>
<evidence type="ECO:0000259" key="1">
    <source>
        <dbReference type="Pfam" id="PF07045"/>
    </source>
</evidence>
<feature type="domain" description="DUF1330" evidence="1">
    <location>
        <begin position="2"/>
        <end position="96"/>
    </location>
</feature>
<keyword evidence="3" id="KW-1185">Reference proteome</keyword>
<name>A0ABW7QTW8_9ACTN</name>
<proteinExistence type="predicted"/>
<sequence>MSAYAIARLRPFAEPGEDVFTYIERFQSTLDPFGGRFLVHGGQLDEVEGSWPGYAVVIVFPDRATAHAWYQSDAYQELVPLRTRTIEGEVIIVDGVAEDYDPAGMAVRMRAASAGAV</sequence>
<protein>
    <submittedName>
        <fullName evidence="2">DUF1330 domain-containing protein</fullName>
    </submittedName>
</protein>
<accession>A0ABW7QTW8</accession>
<evidence type="ECO:0000313" key="3">
    <source>
        <dbReference type="Proteomes" id="UP001610818"/>
    </source>
</evidence>
<reference evidence="2 3" key="1">
    <citation type="submission" date="2024-10" db="EMBL/GenBank/DDBJ databases">
        <title>The Natural Products Discovery Center: Release of the First 8490 Sequenced Strains for Exploring Actinobacteria Biosynthetic Diversity.</title>
        <authorList>
            <person name="Kalkreuter E."/>
            <person name="Kautsar S.A."/>
            <person name="Yang D."/>
            <person name="Bader C.D."/>
            <person name="Teijaro C.N."/>
            <person name="Fluegel L."/>
            <person name="Davis C.M."/>
            <person name="Simpson J.R."/>
            <person name="Lauterbach L."/>
            <person name="Steele A.D."/>
            <person name="Gui C."/>
            <person name="Meng S."/>
            <person name="Li G."/>
            <person name="Viehrig K."/>
            <person name="Ye F."/>
            <person name="Su P."/>
            <person name="Kiefer A.F."/>
            <person name="Nichols A."/>
            <person name="Cepeda A.J."/>
            <person name="Yan W."/>
            <person name="Fan B."/>
            <person name="Jiang Y."/>
            <person name="Adhikari A."/>
            <person name="Zheng C.-J."/>
            <person name="Schuster L."/>
            <person name="Cowan T.M."/>
            <person name="Smanski M.J."/>
            <person name="Chevrette M.G."/>
            <person name="De Carvalho L.P.S."/>
            <person name="Shen B."/>
        </authorList>
    </citation>
    <scope>NUCLEOTIDE SEQUENCE [LARGE SCALE GENOMIC DNA]</scope>
    <source>
        <strain evidence="2 3">NPDC017990</strain>
    </source>
</reference>
<evidence type="ECO:0000313" key="2">
    <source>
        <dbReference type="EMBL" id="MFH8547790.1"/>
    </source>
</evidence>
<gene>
    <name evidence="2" type="ORF">ACH4F9_22550</name>
</gene>
<comment type="caution">
    <text evidence="2">The sequence shown here is derived from an EMBL/GenBank/DDBJ whole genome shotgun (WGS) entry which is preliminary data.</text>
</comment>
<dbReference type="EMBL" id="JBIRGQ010000004">
    <property type="protein sequence ID" value="MFH8547790.1"/>
    <property type="molecule type" value="Genomic_DNA"/>
</dbReference>
<dbReference type="InterPro" id="IPR011008">
    <property type="entry name" value="Dimeric_a/b-barrel"/>
</dbReference>
<dbReference type="Proteomes" id="UP001610818">
    <property type="component" value="Unassembled WGS sequence"/>
</dbReference>
<dbReference type="Gene3D" id="3.30.70.100">
    <property type="match status" value="1"/>
</dbReference>